<dbReference type="Pfam" id="PF25990">
    <property type="entry name" value="Beta-barrel_YknX"/>
    <property type="match status" value="1"/>
</dbReference>
<dbReference type="Gene3D" id="1.10.287.470">
    <property type="entry name" value="Helix hairpin bin"/>
    <property type="match status" value="1"/>
</dbReference>
<dbReference type="Pfam" id="PF25917">
    <property type="entry name" value="BSH_RND"/>
    <property type="match status" value="1"/>
</dbReference>
<dbReference type="GO" id="GO:0015562">
    <property type="term" value="F:efflux transmembrane transporter activity"/>
    <property type="evidence" value="ECO:0007669"/>
    <property type="project" value="TreeGrafter"/>
</dbReference>
<comment type="similarity">
    <text evidence="1">Belongs to the membrane fusion protein (MFP) (TC 8.A.1) family.</text>
</comment>
<dbReference type="PANTHER" id="PTHR30469:SF33">
    <property type="entry name" value="SLR1207 PROTEIN"/>
    <property type="match status" value="1"/>
</dbReference>
<feature type="domain" description="Multidrug resistance protein MdtA-like barrel-sandwich hybrid" evidence="3">
    <location>
        <begin position="63"/>
        <end position="196"/>
    </location>
</feature>
<comment type="caution">
    <text evidence="5">The sequence shown here is derived from an EMBL/GenBank/DDBJ whole genome shotgun (WGS) entry which is preliminary data.</text>
</comment>
<sequence>MKKTILFIIILAALGGASWYFWNAWQKSRNQDLKKDQPSFEVVRRTIEQNIEAAGIVEPKISIEVRSEISGRIDTILVEAGDTVERGQKLIELDRSTLQNELSEAERNLQAYQLRVAQAERNFNRLRTLSEQEFARTSELEDAQTEFELSKLDLEVRRTRVETARDNLDKATILAPQSGVISALDVNEGQVIVGATSVNQGTLLMRVNDLSELVVRSSINEVDVMRIDEDTTVKISFDSIPDLVIDGEITEISRFGSEENSVRVFPVEVTFPAVDERLRSGITANLVFPIEKVSDVPAVLISAVFKIRGKQTLVVLQPDGDYDLREVKTGLSDTEYVQIIDGAEPGEKVSLTRPPGMERMTRPIQ</sequence>
<evidence type="ECO:0000256" key="1">
    <source>
        <dbReference type="ARBA" id="ARBA00009477"/>
    </source>
</evidence>
<dbReference type="Gene3D" id="2.40.30.170">
    <property type="match status" value="1"/>
</dbReference>
<dbReference type="NCBIfam" id="TIGR01730">
    <property type="entry name" value="RND_mfp"/>
    <property type="match status" value="1"/>
</dbReference>
<evidence type="ECO:0000259" key="3">
    <source>
        <dbReference type="Pfam" id="PF25917"/>
    </source>
</evidence>
<dbReference type="Gene3D" id="2.40.50.100">
    <property type="match status" value="1"/>
</dbReference>
<protein>
    <submittedName>
        <fullName evidence="5">Efflux RND transporter periplasmic adaptor subunit</fullName>
    </submittedName>
</protein>
<reference evidence="5 6" key="1">
    <citation type="submission" date="2020-07" db="EMBL/GenBank/DDBJ databases">
        <authorList>
            <person name="Feng X."/>
        </authorList>
    </citation>
    <scope>NUCLEOTIDE SEQUENCE [LARGE SCALE GENOMIC DNA]</scope>
    <source>
        <strain evidence="5 6">JCM14086</strain>
    </source>
</reference>
<evidence type="ECO:0000313" key="6">
    <source>
        <dbReference type="Proteomes" id="UP000525652"/>
    </source>
</evidence>
<dbReference type="EMBL" id="JACHVA010000141">
    <property type="protein sequence ID" value="MBC2604270.1"/>
    <property type="molecule type" value="Genomic_DNA"/>
</dbReference>
<dbReference type="Gene3D" id="2.40.420.20">
    <property type="match status" value="1"/>
</dbReference>
<dbReference type="PANTHER" id="PTHR30469">
    <property type="entry name" value="MULTIDRUG RESISTANCE PROTEIN MDTA"/>
    <property type="match status" value="1"/>
</dbReference>
<accession>A0A7X1B260</accession>
<dbReference type="RefSeq" id="WP_185694885.1">
    <property type="nucleotide sequence ID" value="NZ_JACHVA010000141.1"/>
</dbReference>
<name>A0A7X1B260_9BACT</name>
<dbReference type="InterPro" id="IPR058636">
    <property type="entry name" value="Beta-barrel_YknX"/>
</dbReference>
<dbReference type="Proteomes" id="UP000525652">
    <property type="component" value="Unassembled WGS sequence"/>
</dbReference>
<evidence type="ECO:0000256" key="2">
    <source>
        <dbReference type="SAM" id="Coils"/>
    </source>
</evidence>
<dbReference type="InterPro" id="IPR006143">
    <property type="entry name" value="RND_pump_MFP"/>
</dbReference>
<evidence type="ECO:0000313" key="5">
    <source>
        <dbReference type="EMBL" id="MBC2604270.1"/>
    </source>
</evidence>
<evidence type="ECO:0000259" key="4">
    <source>
        <dbReference type="Pfam" id="PF25990"/>
    </source>
</evidence>
<dbReference type="GO" id="GO:1990281">
    <property type="term" value="C:efflux pump complex"/>
    <property type="evidence" value="ECO:0007669"/>
    <property type="project" value="TreeGrafter"/>
</dbReference>
<dbReference type="SUPFAM" id="SSF111369">
    <property type="entry name" value="HlyD-like secretion proteins"/>
    <property type="match status" value="1"/>
</dbReference>
<organism evidence="5 6">
    <name type="scientific">Puniceicoccus vermicola</name>
    <dbReference type="NCBI Taxonomy" id="388746"/>
    <lineage>
        <taxon>Bacteria</taxon>
        <taxon>Pseudomonadati</taxon>
        <taxon>Verrucomicrobiota</taxon>
        <taxon>Opitutia</taxon>
        <taxon>Puniceicoccales</taxon>
        <taxon>Puniceicoccaceae</taxon>
        <taxon>Puniceicoccus</taxon>
    </lineage>
</organism>
<keyword evidence="6" id="KW-1185">Reference proteome</keyword>
<feature type="domain" description="YknX-like beta-barrel" evidence="4">
    <location>
        <begin position="213"/>
        <end position="285"/>
    </location>
</feature>
<dbReference type="AlphaFoldDB" id="A0A7X1B260"/>
<feature type="coiled-coil region" evidence="2">
    <location>
        <begin position="88"/>
        <end position="129"/>
    </location>
</feature>
<proteinExistence type="inferred from homology"/>
<keyword evidence="2" id="KW-0175">Coiled coil</keyword>
<gene>
    <name evidence="5" type="ORF">H5P30_21020</name>
</gene>
<dbReference type="InterPro" id="IPR058625">
    <property type="entry name" value="MdtA-like_BSH"/>
</dbReference>